<dbReference type="PANTHER" id="PTHR48075:SF1">
    <property type="entry name" value="LAMBDA-CRYSTALLIN HOMOLOG"/>
    <property type="match status" value="1"/>
</dbReference>
<dbReference type="InterPro" id="IPR008927">
    <property type="entry name" value="6-PGluconate_DH-like_C_sf"/>
</dbReference>
<dbReference type="InterPro" id="IPR036291">
    <property type="entry name" value="NAD(P)-bd_dom_sf"/>
</dbReference>
<evidence type="ECO:0000256" key="5">
    <source>
        <dbReference type="ARBA" id="ARBA00022553"/>
    </source>
</evidence>
<protein>
    <recommendedName>
        <fullName evidence="9">L-gulonate 3-dehydrogenase</fullName>
        <ecNumber evidence="8">1.1.1.45</ecNumber>
    </recommendedName>
    <alternativeName>
        <fullName evidence="9">L-gulonate 3-dehydrogenase</fullName>
    </alternativeName>
</protein>
<evidence type="ECO:0000313" key="12">
    <source>
        <dbReference type="EMBL" id="MFM0635766.1"/>
    </source>
</evidence>
<comment type="caution">
    <text evidence="12">The sequence shown here is derived from an EMBL/GenBank/DDBJ whole genome shotgun (WGS) entry which is preliminary data.</text>
</comment>
<reference evidence="12 13" key="1">
    <citation type="journal article" date="2024" name="Chem. Sci.">
        <title>Discovery of megapolipeptins by genome mining of a Burkholderiales bacteria collection.</title>
        <authorList>
            <person name="Paulo B.S."/>
            <person name="Recchia M.J.J."/>
            <person name="Lee S."/>
            <person name="Fergusson C.H."/>
            <person name="Romanowski S.B."/>
            <person name="Hernandez A."/>
            <person name="Krull N."/>
            <person name="Liu D.Y."/>
            <person name="Cavanagh H."/>
            <person name="Bos A."/>
            <person name="Gray C.A."/>
            <person name="Murphy B.T."/>
            <person name="Linington R.G."/>
            <person name="Eustaquio A.S."/>
        </authorList>
    </citation>
    <scope>NUCLEOTIDE SEQUENCE [LARGE SCALE GENOMIC DNA]</scope>
    <source>
        <strain evidence="12 13">RL17-338-BIC-A</strain>
    </source>
</reference>
<dbReference type="EC" id="1.1.1.45" evidence="8"/>
<evidence type="ECO:0000256" key="8">
    <source>
        <dbReference type="ARBA" id="ARBA00038962"/>
    </source>
</evidence>
<evidence type="ECO:0000313" key="13">
    <source>
        <dbReference type="Proteomes" id="UP001629432"/>
    </source>
</evidence>
<dbReference type="PIRSF" id="PIRSF000105">
    <property type="entry name" value="HCDH"/>
    <property type="match status" value="1"/>
</dbReference>
<dbReference type="SUPFAM" id="SSF51735">
    <property type="entry name" value="NAD(P)-binding Rossmann-fold domains"/>
    <property type="match status" value="1"/>
</dbReference>
<dbReference type="InterPro" id="IPR006108">
    <property type="entry name" value="3HC_DH_C"/>
</dbReference>
<comment type="subunit">
    <text evidence="3">Homodimer.</text>
</comment>
<evidence type="ECO:0000256" key="9">
    <source>
        <dbReference type="ARBA" id="ARBA00042709"/>
    </source>
</evidence>
<keyword evidence="4" id="KW-0963">Cytoplasm</keyword>
<evidence type="ECO:0000256" key="2">
    <source>
        <dbReference type="ARBA" id="ARBA00009463"/>
    </source>
</evidence>
<sequence length="331" mass="35775">MSAAAAIQHVHILGAGRMGQGIALAFAYAGLHVTLIDFKDRDAVARIAFAAAARGDIARQLQTQVSVGRITDPQAAEAMARIGIVDRERARAGLAAGEIVFEAVPEVMEAKQTAFAWLCEHVGAEVLIASTTSTFLVTELQQIVAHPQRVLNAHWLNPAHLMPLVEVSRSDVTSEAAVQRVVALLRRVGKVPVVCAPSAGYIVPRIQALAMNEAARMVEEGVASAEDIDIAIRTGFGLRFSVLGLLEFIDWGGCDILNYASHYLARAIDPRFLPAKIVSDNMREGRDGLRNGRGFYDYADVDVPAYREKRLAEFGHALDRMGLLPAFNAAI</sequence>
<keyword evidence="13" id="KW-1185">Reference proteome</keyword>
<dbReference type="EMBL" id="JAQQCF010000002">
    <property type="protein sequence ID" value="MFM0635766.1"/>
    <property type="molecule type" value="Genomic_DNA"/>
</dbReference>
<dbReference type="InterPro" id="IPR022694">
    <property type="entry name" value="3-OHacyl-CoA_DH"/>
</dbReference>
<accession>A0ABW9DNX9</accession>
<dbReference type="Gene3D" id="1.10.1040.10">
    <property type="entry name" value="N-(1-d-carboxylethyl)-l-norvaline Dehydrogenase, domain 2"/>
    <property type="match status" value="1"/>
</dbReference>
<dbReference type="GO" id="GO:0008691">
    <property type="term" value="F:3-hydroxybutyryl-CoA dehydrogenase activity"/>
    <property type="evidence" value="ECO:0007669"/>
    <property type="project" value="UniProtKB-EC"/>
</dbReference>
<evidence type="ECO:0000256" key="7">
    <source>
        <dbReference type="ARBA" id="ARBA00023027"/>
    </source>
</evidence>
<dbReference type="NCBIfam" id="NF006125">
    <property type="entry name" value="PRK08269.1"/>
    <property type="match status" value="1"/>
</dbReference>
<evidence type="ECO:0000256" key="3">
    <source>
        <dbReference type="ARBA" id="ARBA00011738"/>
    </source>
</evidence>
<keyword evidence="7" id="KW-0520">NAD</keyword>
<evidence type="ECO:0000256" key="1">
    <source>
        <dbReference type="ARBA" id="ARBA00004496"/>
    </source>
</evidence>
<feature type="domain" description="3-hydroxyacyl-CoA dehydrogenase C-terminal" evidence="10">
    <location>
        <begin position="200"/>
        <end position="298"/>
    </location>
</feature>
<comment type="subcellular location">
    <subcellularLocation>
        <location evidence="1">Cytoplasm</location>
    </subcellularLocation>
</comment>
<evidence type="ECO:0000256" key="4">
    <source>
        <dbReference type="ARBA" id="ARBA00022490"/>
    </source>
</evidence>
<dbReference type="SUPFAM" id="SSF48179">
    <property type="entry name" value="6-phosphogluconate dehydrogenase C-terminal domain-like"/>
    <property type="match status" value="1"/>
</dbReference>
<organism evidence="12 13">
    <name type="scientific">Paraburkholderia metrosideri</name>
    <dbReference type="NCBI Taxonomy" id="580937"/>
    <lineage>
        <taxon>Bacteria</taxon>
        <taxon>Pseudomonadati</taxon>
        <taxon>Pseudomonadota</taxon>
        <taxon>Betaproteobacteria</taxon>
        <taxon>Burkholderiales</taxon>
        <taxon>Burkholderiaceae</taxon>
        <taxon>Paraburkholderia</taxon>
    </lineage>
</organism>
<dbReference type="InterPro" id="IPR013328">
    <property type="entry name" value="6PGD_dom2"/>
</dbReference>
<dbReference type="Proteomes" id="UP001629432">
    <property type="component" value="Unassembled WGS sequence"/>
</dbReference>
<dbReference type="InterPro" id="IPR006176">
    <property type="entry name" value="3-OHacyl-CoA_DH_NAD-bd"/>
</dbReference>
<dbReference type="Pfam" id="PF02737">
    <property type="entry name" value="3HCDH_N"/>
    <property type="match status" value="1"/>
</dbReference>
<dbReference type="RefSeq" id="WP_408227403.1">
    <property type="nucleotide sequence ID" value="NZ_JAQQCF010000002.1"/>
</dbReference>
<feature type="domain" description="3-hydroxyacyl-CoA dehydrogenase NAD binding" evidence="11">
    <location>
        <begin position="9"/>
        <end position="195"/>
    </location>
</feature>
<keyword evidence="5" id="KW-0597">Phosphoprotein</keyword>
<gene>
    <name evidence="12" type="ORF">PQQ63_03520</name>
</gene>
<name>A0ABW9DNX9_9BURK</name>
<comment type="similarity">
    <text evidence="2">Belongs to the 3-hydroxyacyl-CoA dehydrogenase family.</text>
</comment>
<evidence type="ECO:0000256" key="6">
    <source>
        <dbReference type="ARBA" id="ARBA00023002"/>
    </source>
</evidence>
<dbReference type="PANTHER" id="PTHR48075">
    <property type="entry name" value="3-HYDROXYACYL-COA DEHYDROGENASE FAMILY PROTEIN"/>
    <property type="match status" value="1"/>
</dbReference>
<evidence type="ECO:0000259" key="11">
    <source>
        <dbReference type="Pfam" id="PF02737"/>
    </source>
</evidence>
<dbReference type="Pfam" id="PF00725">
    <property type="entry name" value="3HCDH"/>
    <property type="match status" value="1"/>
</dbReference>
<evidence type="ECO:0000259" key="10">
    <source>
        <dbReference type="Pfam" id="PF00725"/>
    </source>
</evidence>
<dbReference type="Gene3D" id="3.40.50.720">
    <property type="entry name" value="NAD(P)-binding Rossmann-like Domain"/>
    <property type="match status" value="1"/>
</dbReference>
<proteinExistence type="inferred from homology"/>
<keyword evidence="6 12" id="KW-0560">Oxidoreductase</keyword>